<dbReference type="PANTHER" id="PTHR43021:SF2">
    <property type="entry name" value="CATION_H+ EXCHANGER DOMAIN-CONTAINING PROTEIN"/>
    <property type="match status" value="1"/>
</dbReference>
<comment type="subcellular location">
    <subcellularLocation>
        <location evidence="1">Membrane</location>
        <topology evidence="1">Multi-pass membrane protein</topology>
    </subcellularLocation>
</comment>
<dbReference type="GO" id="GO:0015297">
    <property type="term" value="F:antiporter activity"/>
    <property type="evidence" value="ECO:0007669"/>
    <property type="project" value="InterPro"/>
</dbReference>
<feature type="transmembrane region" description="Helical" evidence="6">
    <location>
        <begin position="354"/>
        <end position="374"/>
    </location>
</feature>
<dbReference type="InterPro" id="IPR006153">
    <property type="entry name" value="Cation/H_exchanger_TM"/>
</dbReference>
<evidence type="ECO:0000256" key="1">
    <source>
        <dbReference type="ARBA" id="ARBA00004141"/>
    </source>
</evidence>
<evidence type="ECO:0000256" key="4">
    <source>
        <dbReference type="ARBA" id="ARBA00023136"/>
    </source>
</evidence>
<dbReference type="InterPro" id="IPR038770">
    <property type="entry name" value="Na+/solute_symporter_sf"/>
</dbReference>
<dbReference type="Pfam" id="PF00571">
    <property type="entry name" value="CBS"/>
    <property type="match status" value="2"/>
</dbReference>
<feature type="transmembrane region" description="Helical" evidence="6">
    <location>
        <begin position="134"/>
        <end position="159"/>
    </location>
</feature>
<protein>
    <submittedName>
        <fullName evidence="8">Sodium/hydrogen exchanger</fullName>
    </submittedName>
</protein>
<feature type="transmembrane region" description="Helical" evidence="6">
    <location>
        <begin position="171"/>
        <end position="196"/>
    </location>
</feature>
<proteinExistence type="predicted"/>
<dbReference type="SUPFAM" id="SSF54631">
    <property type="entry name" value="CBS-domain pair"/>
    <property type="match status" value="1"/>
</dbReference>
<feature type="transmembrane region" description="Helical" evidence="6">
    <location>
        <begin position="70"/>
        <end position="90"/>
    </location>
</feature>
<organism evidence="8">
    <name type="scientific">uncultured spirochete</name>
    <dbReference type="NCBI Taxonomy" id="156406"/>
    <lineage>
        <taxon>Bacteria</taxon>
        <taxon>Pseudomonadati</taxon>
        <taxon>Spirochaetota</taxon>
        <taxon>Spirochaetia</taxon>
        <taxon>Spirochaetales</taxon>
        <taxon>environmental samples</taxon>
    </lineage>
</organism>
<keyword evidence="3 6" id="KW-1133">Transmembrane helix</keyword>
<feature type="domain" description="CBS" evidence="7">
    <location>
        <begin position="500"/>
        <end position="557"/>
    </location>
</feature>
<feature type="transmembrane region" description="Helical" evidence="6">
    <location>
        <begin position="102"/>
        <end position="128"/>
    </location>
</feature>
<keyword evidence="5" id="KW-0129">CBS domain</keyword>
<feature type="transmembrane region" description="Helical" evidence="6">
    <location>
        <begin position="380"/>
        <end position="400"/>
    </location>
</feature>
<feature type="transmembrane region" description="Helical" evidence="6">
    <location>
        <begin position="45"/>
        <end position="64"/>
    </location>
</feature>
<feature type="transmembrane region" description="Helical" evidence="6">
    <location>
        <begin position="243"/>
        <end position="260"/>
    </location>
</feature>
<dbReference type="CDD" id="cd02205">
    <property type="entry name" value="CBS_pair_SF"/>
    <property type="match status" value="1"/>
</dbReference>
<evidence type="ECO:0000256" key="3">
    <source>
        <dbReference type="ARBA" id="ARBA00022989"/>
    </source>
</evidence>
<sequence length="574" mass="61713">MIKEIVGMLDFTTLSPANFILVLAMILFLGTLGGFIFKLLRLPQVVGYIAIGILIGQTGFHLLNSKIITTLSPISNIALSLIGFLVGAELKISVLKKYGKQFTAILLFESITPFITVAFLVGLVSYLVTHQLKSSIALGLLLGAMSSATAPAATTDVLAENRTKGPLTTTLLGIVAMDDAVALILFAIVSTIAGGLLGERTGSLLSQLLAIIYNITVSSALGALAGLLLNLLAKWIKNDNGRILAFALGIILLLTGVGLYLQLDTILSAMAMGFFIVNFAKFKTDNLFNVVDRFTPPIYVLFFVLVGAKINIWSISPFFAILAVVYVLARTFGKSIGSSFGAKITNAPDTVRKYMKWCLLSQAGVAIGLSMSAGQMFPHTVGPTIIMIITATTFIVQLIGPISVKHGVTKAGEVGLDVTEEDLIRESKVSDILAYEKKAPPLNDNATFEKVLETFSRQESLSSPVCSSDNKLVGIITIDNLKEALLLGDVAEGLLAYDLMNPSEVTCKPDCSLLDVKEMFRTNNVDTIPIVGDDGTFVGIIEQRSIEKYFHRKVLELHEKLSSLEKTTLQPAQG</sequence>
<dbReference type="Gene3D" id="3.10.580.10">
    <property type="entry name" value="CBS-domain"/>
    <property type="match status" value="2"/>
</dbReference>
<dbReference type="EMBL" id="FWDO01000004">
    <property type="protein sequence ID" value="SLM17976.1"/>
    <property type="molecule type" value="Genomic_DNA"/>
</dbReference>
<dbReference type="PANTHER" id="PTHR43021">
    <property type="entry name" value="NA(+)/H(+) ANTIPORTER-RELATED"/>
    <property type="match status" value="1"/>
</dbReference>
<dbReference type="InterPro" id="IPR000644">
    <property type="entry name" value="CBS_dom"/>
</dbReference>
<dbReference type="GO" id="GO:0016020">
    <property type="term" value="C:membrane"/>
    <property type="evidence" value="ECO:0007669"/>
    <property type="project" value="UniProtKB-SubCell"/>
</dbReference>
<evidence type="ECO:0000256" key="2">
    <source>
        <dbReference type="ARBA" id="ARBA00022692"/>
    </source>
</evidence>
<dbReference type="InterPro" id="IPR046342">
    <property type="entry name" value="CBS_dom_sf"/>
</dbReference>
<reference evidence="8" key="1">
    <citation type="submission" date="2017-02" db="EMBL/GenBank/DDBJ databases">
        <authorList>
            <person name="Regsiter A."/>
            <person name="William W."/>
        </authorList>
    </citation>
    <scope>NUCLEOTIDE SEQUENCE</scope>
    <source>
        <strain evidence="8">BdmA 4</strain>
    </source>
</reference>
<evidence type="ECO:0000256" key="6">
    <source>
        <dbReference type="SAM" id="Phobius"/>
    </source>
</evidence>
<feature type="transmembrane region" description="Helical" evidence="6">
    <location>
        <begin position="208"/>
        <end position="231"/>
    </location>
</feature>
<keyword evidence="4 6" id="KW-0472">Membrane</keyword>
<name>A0A3P3XNW7_9SPIR</name>
<dbReference type="GO" id="GO:1902600">
    <property type="term" value="P:proton transmembrane transport"/>
    <property type="evidence" value="ECO:0007669"/>
    <property type="project" value="InterPro"/>
</dbReference>
<dbReference type="Gene3D" id="1.20.1530.20">
    <property type="match status" value="1"/>
</dbReference>
<feature type="transmembrane region" description="Helical" evidence="6">
    <location>
        <begin position="294"/>
        <end position="312"/>
    </location>
</feature>
<feature type="transmembrane region" description="Helical" evidence="6">
    <location>
        <begin position="20"/>
        <end position="40"/>
    </location>
</feature>
<accession>A0A3P3XNW7</accession>
<dbReference type="AlphaFoldDB" id="A0A3P3XNW7"/>
<feature type="domain" description="CBS" evidence="7">
    <location>
        <begin position="435"/>
        <end position="492"/>
    </location>
</feature>
<evidence type="ECO:0000259" key="7">
    <source>
        <dbReference type="PROSITE" id="PS51371"/>
    </source>
</evidence>
<evidence type="ECO:0000256" key="5">
    <source>
        <dbReference type="PROSITE-ProRule" id="PRU00703"/>
    </source>
</evidence>
<keyword evidence="2 6" id="KW-0812">Transmembrane</keyword>
<evidence type="ECO:0000313" key="8">
    <source>
        <dbReference type="EMBL" id="SLM17976.1"/>
    </source>
</evidence>
<dbReference type="SMART" id="SM00116">
    <property type="entry name" value="CBS"/>
    <property type="match status" value="2"/>
</dbReference>
<dbReference type="Pfam" id="PF00999">
    <property type="entry name" value="Na_H_Exchanger"/>
    <property type="match status" value="1"/>
</dbReference>
<gene>
    <name evidence="8" type="ORF">SPIRO4BDMA_40548</name>
</gene>
<dbReference type="PROSITE" id="PS51371">
    <property type="entry name" value="CBS"/>
    <property type="match status" value="2"/>
</dbReference>